<dbReference type="OrthoDB" id="9797083at2"/>
<dbReference type="InterPro" id="IPR022572">
    <property type="entry name" value="DNA_rep/recomb_RecO_N"/>
</dbReference>
<dbReference type="GO" id="GO:0006302">
    <property type="term" value="P:double-strand break repair"/>
    <property type="evidence" value="ECO:0007669"/>
    <property type="project" value="TreeGrafter"/>
</dbReference>
<dbReference type="HAMAP" id="MF_00201">
    <property type="entry name" value="RecO"/>
    <property type="match status" value="1"/>
</dbReference>
<dbReference type="InterPro" id="IPR003717">
    <property type="entry name" value="RecO"/>
</dbReference>
<dbReference type="InterPro" id="IPR042242">
    <property type="entry name" value="RecO_C"/>
</dbReference>
<dbReference type="AlphaFoldDB" id="A0A517YYP8"/>
<evidence type="ECO:0000256" key="7">
    <source>
        <dbReference type="HAMAP-Rule" id="MF_00201"/>
    </source>
</evidence>
<dbReference type="Gene3D" id="1.20.1440.120">
    <property type="entry name" value="Recombination protein O, C-terminal domain"/>
    <property type="match status" value="1"/>
</dbReference>
<dbReference type="GO" id="GO:0006310">
    <property type="term" value="P:DNA recombination"/>
    <property type="evidence" value="ECO:0007669"/>
    <property type="project" value="UniProtKB-UniRule"/>
</dbReference>
<comment type="function">
    <text evidence="7">Involved in DNA repair and RecF pathway recombination.</text>
</comment>
<dbReference type="SUPFAM" id="SSF50249">
    <property type="entry name" value="Nucleic acid-binding proteins"/>
    <property type="match status" value="1"/>
</dbReference>
<dbReference type="GO" id="GO:0043590">
    <property type="term" value="C:bacterial nucleoid"/>
    <property type="evidence" value="ECO:0007669"/>
    <property type="project" value="TreeGrafter"/>
</dbReference>
<feature type="domain" description="DNA replication/recombination mediator RecO N-terminal" evidence="8">
    <location>
        <begin position="1"/>
        <end position="81"/>
    </location>
</feature>
<name>A0A517YYP8_9BACT</name>
<evidence type="ECO:0000256" key="2">
    <source>
        <dbReference type="ARBA" id="ARBA00021310"/>
    </source>
</evidence>
<accession>A0A517YYP8</accession>
<dbReference type="RefSeq" id="WP_145080580.1">
    <property type="nucleotide sequence ID" value="NZ_CP036425.1"/>
</dbReference>
<dbReference type="KEGG" id="pcor:KS4_34410"/>
<keyword evidence="4 7" id="KW-0233">DNA recombination</keyword>
<evidence type="ECO:0000256" key="5">
    <source>
        <dbReference type="ARBA" id="ARBA00023204"/>
    </source>
</evidence>
<dbReference type="PANTHER" id="PTHR33991:SF1">
    <property type="entry name" value="DNA REPAIR PROTEIN RECO"/>
    <property type="match status" value="1"/>
</dbReference>
<evidence type="ECO:0000259" key="8">
    <source>
        <dbReference type="Pfam" id="PF11967"/>
    </source>
</evidence>
<reference evidence="9 10" key="1">
    <citation type="submission" date="2019-02" db="EMBL/GenBank/DDBJ databases">
        <title>Deep-cultivation of Planctomycetes and their phenomic and genomic characterization uncovers novel biology.</title>
        <authorList>
            <person name="Wiegand S."/>
            <person name="Jogler M."/>
            <person name="Boedeker C."/>
            <person name="Pinto D."/>
            <person name="Vollmers J."/>
            <person name="Rivas-Marin E."/>
            <person name="Kohn T."/>
            <person name="Peeters S.H."/>
            <person name="Heuer A."/>
            <person name="Rast P."/>
            <person name="Oberbeckmann S."/>
            <person name="Bunk B."/>
            <person name="Jeske O."/>
            <person name="Meyerdierks A."/>
            <person name="Storesund J.E."/>
            <person name="Kallscheuer N."/>
            <person name="Luecker S."/>
            <person name="Lage O.M."/>
            <person name="Pohl T."/>
            <person name="Merkel B.J."/>
            <person name="Hornburger P."/>
            <person name="Mueller R.-W."/>
            <person name="Bruemmer F."/>
            <person name="Labrenz M."/>
            <person name="Spormann A.M."/>
            <person name="Op den Camp H."/>
            <person name="Overmann J."/>
            <person name="Amann R."/>
            <person name="Jetten M.S.M."/>
            <person name="Mascher T."/>
            <person name="Medema M.H."/>
            <person name="Devos D.P."/>
            <person name="Kaster A.-K."/>
            <person name="Ovreas L."/>
            <person name="Rohde M."/>
            <person name="Galperin M.Y."/>
            <person name="Jogler C."/>
        </authorList>
    </citation>
    <scope>NUCLEOTIDE SEQUENCE [LARGE SCALE GENOMIC DNA]</scope>
    <source>
        <strain evidence="9 10">KS4</strain>
    </source>
</reference>
<dbReference type="InterPro" id="IPR012340">
    <property type="entry name" value="NA-bd_OB-fold"/>
</dbReference>
<dbReference type="Gene3D" id="2.40.50.140">
    <property type="entry name" value="Nucleic acid-binding proteins"/>
    <property type="match status" value="1"/>
</dbReference>
<evidence type="ECO:0000256" key="4">
    <source>
        <dbReference type="ARBA" id="ARBA00023172"/>
    </source>
</evidence>
<comment type="similarity">
    <text evidence="1 7">Belongs to the RecO family.</text>
</comment>
<dbReference type="Proteomes" id="UP000317369">
    <property type="component" value="Chromosome"/>
</dbReference>
<evidence type="ECO:0000256" key="3">
    <source>
        <dbReference type="ARBA" id="ARBA00022763"/>
    </source>
</evidence>
<keyword evidence="3 7" id="KW-0227">DNA damage</keyword>
<evidence type="ECO:0000256" key="1">
    <source>
        <dbReference type="ARBA" id="ARBA00007452"/>
    </source>
</evidence>
<evidence type="ECO:0000313" key="9">
    <source>
        <dbReference type="EMBL" id="QDU35360.1"/>
    </source>
</evidence>
<keyword evidence="5 7" id="KW-0234">DNA repair</keyword>
<evidence type="ECO:0000313" key="10">
    <source>
        <dbReference type="Proteomes" id="UP000317369"/>
    </source>
</evidence>
<gene>
    <name evidence="7" type="primary">recO</name>
    <name evidence="9" type="ORF">KS4_34410</name>
</gene>
<sequence>MPRITDQAICVRHLDWSETSQIVVLFTREFGLVRGVAKGSKRMSPSAVARFSGGIELLTRGEVVAMVKQQESLAAITEWDLQDDCHVFRRKLKLQQLGLYAADLVGHLFAEQDPHPRSFFALQQVLEKLCEIYRIDRSCPDTMCQAAVLGFVYLLLRDVGYAPNVTHDVLTGEELTQQNSFHFDPIAGGLTMEPTQDDWRVRLSTVKILRQTAGLVPMGSGEEGEDIEAKVGYTFDQIYSMLSKVEGDTLKRANRLLCSYIRSLLDKQLPTMGYILKQHAK</sequence>
<proteinExistence type="inferred from homology"/>
<organism evidence="9 10">
    <name type="scientific">Poriferisphaera corsica</name>
    <dbReference type="NCBI Taxonomy" id="2528020"/>
    <lineage>
        <taxon>Bacteria</taxon>
        <taxon>Pseudomonadati</taxon>
        <taxon>Planctomycetota</taxon>
        <taxon>Phycisphaerae</taxon>
        <taxon>Phycisphaerales</taxon>
        <taxon>Phycisphaeraceae</taxon>
        <taxon>Poriferisphaera</taxon>
    </lineage>
</organism>
<keyword evidence="10" id="KW-1185">Reference proteome</keyword>
<dbReference type="PANTHER" id="PTHR33991">
    <property type="entry name" value="DNA REPAIR PROTEIN RECO"/>
    <property type="match status" value="1"/>
</dbReference>
<dbReference type="EMBL" id="CP036425">
    <property type="protein sequence ID" value="QDU35360.1"/>
    <property type="molecule type" value="Genomic_DNA"/>
</dbReference>
<protein>
    <recommendedName>
        <fullName evidence="2 7">DNA repair protein RecO</fullName>
    </recommendedName>
    <alternativeName>
        <fullName evidence="6 7">Recombination protein O</fullName>
    </alternativeName>
</protein>
<dbReference type="Pfam" id="PF11967">
    <property type="entry name" value="RecO_N"/>
    <property type="match status" value="1"/>
</dbReference>
<dbReference type="Pfam" id="PF02565">
    <property type="entry name" value="RecO_C"/>
    <property type="match status" value="1"/>
</dbReference>
<dbReference type="InterPro" id="IPR037278">
    <property type="entry name" value="ARFGAP/RecO"/>
</dbReference>
<evidence type="ECO:0000256" key="6">
    <source>
        <dbReference type="ARBA" id="ARBA00033409"/>
    </source>
</evidence>
<dbReference type="SUPFAM" id="SSF57863">
    <property type="entry name" value="ArfGap/RecO-like zinc finger"/>
    <property type="match status" value="1"/>
</dbReference>
<dbReference type="NCBIfam" id="TIGR00613">
    <property type="entry name" value="reco"/>
    <property type="match status" value="1"/>
</dbReference>